<reference evidence="2 3" key="1">
    <citation type="journal article" date="2002" name="Proc. Natl. Acad. Sci. U.S.A.">
        <title>The complete genome of hyperthermophile Methanopyrus kandleri AV19 and monophyly of archaeal methanogens.</title>
        <authorList>
            <person name="Slesarev A.I."/>
            <person name="Mezhevaya K.V."/>
            <person name="Makarova K.S."/>
            <person name="Polushin N.N."/>
            <person name="Shcherbinina O.V."/>
            <person name="Shakhova V.V."/>
            <person name="Belova G.I."/>
            <person name="Aravind L."/>
            <person name="Natale D.A."/>
            <person name="Rogozin I.B."/>
            <person name="Tatusov R.L."/>
            <person name="Wolf Y.I."/>
            <person name="Stetter K.O."/>
            <person name="Malykh A.G."/>
            <person name="Koonin E.V."/>
            <person name="Kozyavkin S.A."/>
        </authorList>
    </citation>
    <scope>NUCLEOTIDE SEQUENCE [LARGE SCALE GENOMIC DNA]</scope>
    <source>
        <strain evidence="3">AV19 / DSM 6324 / JCM 9639 / NBRC 100938</strain>
    </source>
</reference>
<dbReference type="RefSeq" id="WP_011019669.1">
    <property type="nucleotide sequence ID" value="NC_003551.1"/>
</dbReference>
<dbReference type="Proteomes" id="UP000001826">
    <property type="component" value="Chromosome"/>
</dbReference>
<gene>
    <name evidence="2" type="ordered locus">MK1301</name>
</gene>
<evidence type="ECO:0000256" key="1">
    <source>
        <dbReference type="SAM" id="MobiDB-lite"/>
    </source>
</evidence>
<evidence type="ECO:0000313" key="2">
    <source>
        <dbReference type="EMBL" id="AAM02514.1"/>
    </source>
</evidence>
<dbReference type="Gene3D" id="1.50.10.20">
    <property type="match status" value="1"/>
</dbReference>
<sequence length="562" mass="61459">MRPATVVAVVLLAALAPTSALDWTGSQEYGAIGQECRQAVERATIWWFAEGNEHLNAAFDTAYPVLFAAERMDSLASRVPLHVPASSPADTWPAVRIGLLLYPTFRDVNRLLEPILHETVYQGLAPVTDRDVIREKILGLVEAQDDDGSWGRWREEKPEETASAVELLLRVLQFRDVVGGQLGLDDTAFSEVREAVERGMAWLLGHQGSDGGFDQDPADHARVISTLIDVYRLADRLGLDVDRDGILNAVRKGLEWLFSAESGVTWEDVDGSHGPVWTRNGSPDVRTTGDVLRFALLKALWYDIATDVEVDTPGGKRKLRDLIEDPEYDLHATVRWLLKGQVATTGPEYGSWSDDEGTTAAAMGALEAYLNPRVYYDGYWRPADVRAEMELFDVTERGTTLVLRYRVTGEVESLKATFYEDYGYHGCYEVWSGELRSGEGVLTIDVDGHTLYVFRIVARYRDGTVDDVFAVAGLKIPLFAGIESSDTSPVRVKGSTSRALLVSGGLVGEDRDPGGSRRVVPRERTGGGPGGAGGEVRGLLGDLPGGPRGLPGGSAREDRVAR</sequence>
<dbReference type="EnsemblBacteria" id="AAM02514">
    <property type="protein sequence ID" value="AAM02514"/>
    <property type="gene ID" value="MK1301"/>
</dbReference>
<dbReference type="SUPFAM" id="SSF48239">
    <property type="entry name" value="Terpenoid cyclases/Protein prenyltransferases"/>
    <property type="match status" value="1"/>
</dbReference>
<organism evidence="2 3">
    <name type="scientific">Methanopyrus kandleri (strain AV19 / DSM 6324 / JCM 9639 / NBRC 100938)</name>
    <dbReference type="NCBI Taxonomy" id="190192"/>
    <lineage>
        <taxon>Archaea</taxon>
        <taxon>Methanobacteriati</taxon>
        <taxon>Methanobacteriota</taxon>
        <taxon>Methanomada group</taxon>
        <taxon>Methanopyri</taxon>
        <taxon>Methanopyrales</taxon>
        <taxon>Methanopyraceae</taxon>
        <taxon>Methanopyrus</taxon>
    </lineage>
</organism>
<dbReference type="InterPro" id="IPR008930">
    <property type="entry name" value="Terpenoid_cyclase/PrenylTrfase"/>
</dbReference>
<dbReference type="AlphaFoldDB" id="Q8TVT7"/>
<proteinExistence type="predicted"/>
<name>Q8TVT7_METKA</name>
<protein>
    <submittedName>
        <fullName evidence="2">Terpene cyclase/mutase family protein</fullName>
    </submittedName>
</protein>
<evidence type="ECO:0000313" key="3">
    <source>
        <dbReference type="Proteomes" id="UP000001826"/>
    </source>
</evidence>
<dbReference type="GeneID" id="1477896"/>
<feature type="compositionally biased region" description="Gly residues" evidence="1">
    <location>
        <begin position="543"/>
        <end position="552"/>
    </location>
</feature>
<feature type="compositionally biased region" description="Gly residues" evidence="1">
    <location>
        <begin position="526"/>
        <end position="536"/>
    </location>
</feature>
<keyword evidence="3" id="KW-1185">Reference proteome</keyword>
<dbReference type="InParanoid" id="Q8TVT7"/>
<dbReference type="OrthoDB" id="147665at2157"/>
<accession>Q8TVT7</accession>
<dbReference type="KEGG" id="mka:MK1301"/>
<feature type="compositionally biased region" description="Basic and acidic residues" evidence="1">
    <location>
        <begin position="508"/>
        <end position="525"/>
    </location>
</feature>
<feature type="region of interest" description="Disordered" evidence="1">
    <location>
        <begin position="505"/>
        <end position="562"/>
    </location>
</feature>
<dbReference type="HOGENOM" id="CLU_484536_0_0_2"/>
<dbReference type="PaxDb" id="190192-MK1301"/>
<dbReference type="EMBL" id="AE009439">
    <property type="protein sequence ID" value="AAM02514.1"/>
    <property type="molecule type" value="Genomic_DNA"/>
</dbReference>